<name>A0A0S7YHD6_UNCT6</name>
<feature type="transmembrane region" description="Helical" evidence="5">
    <location>
        <begin position="6"/>
        <end position="26"/>
    </location>
</feature>
<dbReference type="Gene3D" id="3.90.226.10">
    <property type="entry name" value="2-enoyl-CoA Hydratase, Chain A, domain 1"/>
    <property type="match status" value="1"/>
</dbReference>
<dbReference type="Pfam" id="PF01343">
    <property type="entry name" value="Peptidase_S49"/>
    <property type="match status" value="1"/>
</dbReference>
<dbReference type="PANTHER" id="PTHR42987">
    <property type="entry name" value="PEPTIDASE S49"/>
    <property type="match status" value="1"/>
</dbReference>
<evidence type="ECO:0000313" key="8">
    <source>
        <dbReference type="Proteomes" id="UP000051012"/>
    </source>
</evidence>
<evidence type="ECO:0000313" key="7">
    <source>
        <dbReference type="EMBL" id="KPJ74183.1"/>
    </source>
</evidence>
<keyword evidence="2" id="KW-0645">Protease</keyword>
<evidence type="ECO:0000256" key="5">
    <source>
        <dbReference type="SAM" id="Phobius"/>
    </source>
</evidence>
<dbReference type="PANTHER" id="PTHR42987:SF7">
    <property type="entry name" value="SIGNAL PEPTIDE PEPTIDASE SPPA-RELATED"/>
    <property type="match status" value="1"/>
</dbReference>
<dbReference type="NCBIfam" id="TIGR00706">
    <property type="entry name" value="SppA_dom"/>
    <property type="match status" value="1"/>
</dbReference>
<keyword evidence="3" id="KW-0378">Hydrolase</keyword>
<dbReference type="InterPro" id="IPR029045">
    <property type="entry name" value="ClpP/crotonase-like_dom_sf"/>
</dbReference>
<keyword evidence="5" id="KW-1133">Transmembrane helix</keyword>
<dbReference type="SUPFAM" id="SSF52096">
    <property type="entry name" value="ClpP/crotonase"/>
    <property type="match status" value="1"/>
</dbReference>
<evidence type="ECO:0000256" key="1">
    <source>
        <dbReference type="ARBA" id="ARBA00008683"/>
    </source>
</evidence>
<dbReference type="AlphaFoldDB" id="A0A0S7YHD6"/>
<dbReference type="InterPro" id="IPR004635">
    <property type="entry name" value="Pept_S49_SppA"/>
</dbReference>
<evidence type="ECO:0000256" key="4">
    <source>
        <dbReference type="ARBA" id="ARBA00022825"/>
    </source>
</evidence>
<comment type="similarity">
    <text evidence="1">Belongs to the peptidase S49 family.</text>
</comment>
<evidence type="ECO:0000259" key="6">
    <source>
        <dbReference type="Pfam" id="PF01343"/>
    </source>
</evidence>
<evidence type="ECO:0000256" key="3">
    <source>
        <dbReference type="ARBA" id="ARBA00022801"/>
    </source>
</evidence>
<keyword evidence="5" id="KW-0472">Membrane</keyword>
<dbReference type="Gene3D" id="6.20.330.10">
    <property type="match status" value="1"/>
</dbReference>
<dbReference type="GO" id="GO:0008236">
    <property type="term" value="F:serine-type peptidase activity"/>
    <property type="evidence" value="ECO:0007669"/>
    <property type="project" value="UniProtKB-KW"/>
</dbReference>
<dbReference type="Proteomes" id="UP000051012">
    <property type="component" value="Unassembled WGS sequence"/>
</dbReference>
<gene>
    <name evidence="7" type="ORF">AMJ52_01615</name>
</gene>
<comment type="caution">
    <text evidence="7">The sequence shown here is derived from an EMBL/GenBank/DDBJ whole genome shotgun (WGS) entry which is preliminary data.</text>
</comment>
<accession>A0A0S7YHD6</accession>
<proteinExistence type="inferred from homology"/>
<dbReference type="EMBL" id="LJNI01000012">
    <property type="protein sequence ID" value="KPJ74183.1"/>
    <property type="molecule type" value="Genomic_DNA"/>
</dbReference>
<evidence type="ECO:0000256" key="2">
    <source>
        <dbReference type="ARBA" id="ARBA00022670"/>
    </source>
</evidence>
<sequence>MKTTQIIIIAVVTVVIVLGLIIGLGMKGIMASGDIGVIEIESVIISSKYVVEDLKAFRDDPSIQAVIIRVDSPGGIVAASWEIYDEIQKLREKKKVVVSMGTVAASGGYHISLPADVIVANPATLTGSIGVIMEFPIIEELLKKIGVDFQIVKSKEYKDIGSPHRRMTEEEKELLKDVVLDVYDQFVDAVVKHRNLPKDTVLKYADGRIFTGRQAYQLGLVDTLGSFEDAVKIAGDLVGIDEPELIYPPQRLSFVDLLIRPMEKLLFPRIQYLWR</sequence>
<dbReference type="InterPro" id="IPR002142">
    <property type="entry name" value="Peptidase_S49"/>
</dbReference>
<dbReference type="GO" id="GO:0006508">
    <property type="term" value="P:proteolysis"/>
    <property type="evidence" value="ECO:0007669"/>
    <property type="project" value="UniProtKB-KW"/>
</dbReference>
<dbReference type="CDD" id="cd07023">
    <property type="entry name" value="S49_Sppa_N_C"/>
    <property type="match status" value="1"/>
</dbReference>
<organism evidence="7 8">
    <name type="scientific">candidate division TA06 bacterium DG_78</name>
    <dbReference type="NCBI Taxonomy" id="1703772"/>
    <lineage>
        <taxon>Bacteria</taxon>
        <taxon>Bacteria division TA06</taxon>
    </lineage>
</organism>
<keyword evidence="5" id="KW-0812">Transmembrane</keyword>
<feature type="domain" description="Peptidase S49" evidence="6">
    <location>
        <begin position="89"/>
        <end position="240"/>
    </location>
</feature>
<keyword evidence="4" id="KW-0720">Serine protease</keyword>
<reference evidence="7 8" key="1">
    <citation type="journal article" date="2015" name="Microbiome">
        <title>Genomic resolution of linkages in carbon, nitrogen, and sulfur cycling among widespread estuary sediment bacteria.</title>
        <authorList>
            <person name="Baker B.J."/>
            <person name="Lazar C.S."/>
            <person name="Teske A.P."/>
            <person name="Dick G.J."/>
        </authorList>
    </citation>
    <scope>NUCLEOTIDE SEQUENCE [LARGE SCALE GENOMIC DNA]</scope>
    <source>
        <strain evidence="7">DG_78</strain>
    </source>
</reference>
<protein>
    <recommendedName>
        <fullName evidence="6">Peptidase S49 domain-containing protein</fullName>
    </recommendedName>
</protein>
<dbReference type="InterPro" id="IPR047272">
    <property type="entry name" value="S49_SppA_C"/>
</dbReference>